<evidence type="ECO:0000313" key="2">
    <source>
        <dbReference type="EMBL" id="KPX68273.1"/>
    </source>
</evidence>
<dbReference type="Pfam" id="PF01814">
    <property type="entry name" value="Hemerythrin"/>
    <property type="match status" value="1"/>
</dbReference>
<name>A0A0P9T459_PSEAV</name>
<accession>A0A0P9T459</accession>
<sequence length="160" mass="18474">MLPAPGSRPGDKTLNIFEALRESHDRQRGYADALIQTSGDSVEREKAYKQLKDELQAHETAEERFFYIPLMAHDNGVDLSRHAISEHHEMDEMMEELDETEMSSPAWLATAKKLSEKVHHHLKEEEQKFFQMAGKLLDEKQKESLAGEYVKEYEEQLAEG</sequence>
<dbReference type="InterPro" id="IPR012312">
    <property type="entry name" value="Hemerythrin-like"/>
</dbReference>
<organism evidence="2 3">
    <name type="scientific">Pseudomonas amygdali pv. lachrymans</name>
    <name type="common">Pseudomonas syringae pv. lachrymans</name>
    <dbReference type="NCBI Taxonomy" id="53707"/>
    <lineage>
        <taxon>Bacteria</taxon>
        <taxon>Pseudomonadati</taxon>
        <taxon>Pseudomonadota</taxon>
        <taxon>Gammaproteobacteria</taxon>
        <taxon>Pseudomonadales</taxon>
        <taxon>Pseudomonadaceae</taxon>
        <taxon>Pseudomonas</taxon>
        <taxon>Pseudomonas amygdali</taxon>
    </lineage>
</organism>
<dbReference type="PANTHER" id="PTHR35585:SF1">
    <property type="entry name" value="HHE DOMAIN PROTEIN (AFU_ORTHOLOGUE AFUA_4G00730)"/>
    <property type="match status" value="1"/>
</dbReference>
<dbReference type="CDD" id="cd12108">
    <property type="entry name" value="Hr-like"/>
    <property type="match status" value="1"/>
</dbReference>
<gene>
    <name evidence="2" type="ORF">ALO35_05635</name>
</gene>
<dbReference type="Proteomes" id="UP000050265">
    <property type="component" value="Unassembled WGS sequence"/>
</dbReference>
<dbReference type="EMBL" id="LJQP01000238">
    <property type="protein sequence ID" value="KPX68273.1"/>
    <property type="molecule type" value="Genomic_DNA"/>
</dbReference>
<reference evidence="2 3" key="1">
    <citation type="submission" date="2015-09" db="EMBL/GenBank/DDBJ databases">
        <title>Genome announcement of multiple Pseudomonas syringae strains.</title>
        <authorList>
            <person name="Thakur S."/>
            <person name="Wang P.W."/>
            <person name="Gong Y."/>
            <person name="Weir B.S."/>
            <person name="Guttman D.S."/>
        </authorList>
    </citation>
    <scope>NUCLEOTIDE SEQUENCE [LARGE SCALE GENOMIC DNA]</scope>
    <source>
        <strain evidence="2 3">ICMP3507</strain>
    </source>
</reference>
<proteinExistence type="predicted"/>
<evidence type="ECO:0000313" key="3">
    <source>
        <dbReference type="Proteomes" id="UP000050265"/>
    </source>
</evidence>
<evidence type="ECO:0000259" key="1">
    <source>
        <dbReference type="Pfam" id="PF01814"/>
    </source>
</evidence>
<comment type="caution">
    <text evidence="2">The sequence shown here is derived from an EMBL/GenBank/DDBJ whole genome shotgun (WGS) entry which is preliminary data.</text>
</comment>
<dbReference type="PANTHER" id="PTHR35585">
    <property type="entry name" value="HHE DOMAIN PROTEIN (AFU_ORTHOLOGUE AFUA_4G00730)"/>
    <property type="match status" value="1"/>
</dbReference>
<feature type="domain" description="Hemerythrin-like" evidence="1">
    <location>
        <begin position="16"/>
        <end position="133"/>
    </location>
</feature>
<dbReference type="PATRIC" id="fig|53707.9.peg.6168"/>
<protein>
    <recommendedName>
        <fullName evidence="1">Hemerythrin-like domain-containing protein</fullName>
    </recommendedName>
</protein>
<dbReference type="Gene3D" id="1.20.120.520">
    <property type="entry name" value="nmb1532 protein domain like"/>
    <property type="match status" value="1"/>
</dbReference>
<dbReference type="AlphaFoldDB" id="A0A0P9T459"/>